<dbReference type="InterPro" id="IPR009045">
    <property type="entry name" value="Zn_M74/Hedgehog-like"/>
</dbReference>
<comment type="caution">
    <text evidence="1">The sequence shown here is derived from an EMBL/GenBank/DDBJ whole genome shotgun (WGS) entry which is preliminary data.</text>
</comment>
<evidence type="ECO:0000313" key="1">
    <source>
        <dbReference type="EMBL" id="KKN66527.1"/>
    </source>
</evidence>
<evidence type="ECO:0008006" key="2">
    <source>
        <dbReference type="Google" id="ProtNLM"/>
    </source>
</evidence>
<dbReference type="SUPFAM" id="SSF55166">
    <property type="entry name" value="Hedgehog/DD-peptidase"/>
    <property type="match status" value="1"/>
</dbReference>
<dbReference type="Gene3D" id="3.30.1380.10">
    <property type="match status" value="1"/>
</dbReference>
<accession>A0A0F9SV58</accession>
<name>A0A0F9SV58_9ZZZZ</name>
<reference evidence="1" key="1">
    <citation type="journal article" date="2015" name="Nature">
        <title>Complex archaea that bridge the gap between prokaryotes and eukaryotes.</title>
        <authorList>
            <person name="Spang A."/>
            <person name="Saw J.H."/>
            <person name="Jorgensen S.L."/>
            <person name="Zaremba-Niedzwiedzka K."/>
            <person name="Martijn J."/>
            <person name="Lind A.E."/>
            <person name="van Eijk R."/>
            <person name="Schleper C."/>
            <person name="Guy L."/>
            <person name="Ettema T.J."/>
        </authorList>
    </citation>
    <scope>NUCLEOTIDE SEQUENCE</scope>
</reference>
<gene>
    <name evidence="1" type="ORF">LCGC14_0470610</name>
</gene>
<protein>
    <recommendedName>
        <fullName evidence="2">Peptidase M15C domain-containing protein</fullName>
    </recommendedName>
</protein>
<sequence>MSYSPGTASRSNLEGGCNDIKQVVMRAFEISEVDFSVIETQRSPLQQRQNIDDGVSWTMDSDHLKEDDDRTGVLAVDLYPWVDGHTSHDPNDYSLLAKAMFHAGGDVGVQIKWGGFWTKERCDRPHFAKRRK</sequence>
<dbReference type="EMBL" id="LAZR01000498">
    <property type="protein sequence ID" value="KKN66527.1"/>
    <property type="molecule type" value="Genomic_DNA"/>
</dbReference>
<proteinExistence type="predicted"/>
<organism evidence="1">
    <name type="scientific">marine sediment metagenome</name>
    <dbReference type="NCBI Taxonomy" id="412755"/>
    <lineage>
        <taxon>unclassified sequences</taxon>
        <taxon>metagenomes</taxon>
        <taxon>ecological metagenomes</taxon>
    </lineage>
</organism>
<dbReference type="AlphaFoldDB" id="A0A0F9SV58"/>